<evidence type="ECO:0000313" key="2">
    <source>
        <dbReference type="Proteomes" id="UP001277972"/>
    </source>
</evidence>
<sequence>MVQVKICGLQTIEAVEAVVSAGADFIGFVFAESKRKITKDKAIELAQVVPEHVKKVGVFVNEEAEMMKEIAHAVGLDYVQLHGDESATFCQELGLPVIKAFEVREASDLEKLKEYDCEYYLLDSPAGKYRGGSGETFNWQLAKEYDFLNKKILLAGGLNTDNVAEAIEEVSPFGVDVSSGVETNGEKDIAKINAFVDAAKKGDKDGELSSTK</sequence>
<evidence type="ECO:0000313" key="1">
    <source>
        <dbReference type="EMBL" id="MDX8045108.1"/>
    </source>
</evidence>
<keyword evidence="1" id="KW-0413">Isomerase</keyword>
<reference evidence="1" key="1">
    <citation type="submission" date="2023-11" db="EMBL/GenBank/DDBJ databases">
        <title>Gracilibacillus pellucida a moderately halophilic bacterium isolated from saline soil in Xinjiang province.</title>
        <authorList>
            <person name="Zhang Z."/>
            <person name="Tan F."/>
            <person name="Wang Y."/>
            <person name="Xia M."/>
        </authorList>
    </citation>
    <scope>NUCLEOTIDE SEQUENCE</scope>
    <source>
        <strain evidence="1">S3-1-1</strain>
    </source>
</reference>
<dbReference type="EC" id="5.3.1.24" evidence="1"/>
<keyword evidence="2" id="KW-1185">Reference proteome</keyword>
<proteinExistence type="predicted"/>
<organism evidence="1 2">
    <name type="scientific">Gracilibacillus pellucidus</name>
    <dbReference type="NCBI Taxonomy" id="3095368"/>
    <lineage>
        <taxon>Bacteria</taxon>
        <taxon>Bacillati</taxon>
        <taxon>Bacillota</taxon>
        <taxon>Bacilli</taxon>
        <taxon>Bacillales</taxon>
        <taxon>Bacillaceae</taxon>
        <taxon>Gracilibacillus</taxon>
    </lineage>
</organism>
<accession>A0ACC6M2H8</accession>
<comment type="caution">
    <text evidence="1">The sequence shown here is derived from an EMBL/GenBank/DDBJ whole genome shotgun (WGS) entry which is preliminary data.</text>
</comment>
<gene>
    <name evidence="1" type="ORF">SH601_03830</name>
</gene>
<dbReference type="Proteomes" id="UP001277972">
    <property type="component" value="Unassembled WGS sequence"/>
</dbReference>
<protein>
    <submittedName>
        <fullName evidence="1">Phosphoribosylanthranilate isomerase</fullName>
        <ecNumber evidence="1">5.3.1.24</ecNumber>
    </submittedName>
</protein>
<dbReference type="EMBL" id="JAWZSR010000002">
    <property type="protein sequence ID" value="MDX8045108.1"/>
    <property type="molecule type" value="Genomic_DNA"/>
</dbReference>
<name>A0ACC6M2H8_9BACI</name>